<evidence type="ECO:0000256" key="2">
    <source>
        <dbReference type="ARBA" id="ARBA00009347"/>
    </source>
</evidence>
<organism evidence="9 10">
    <name type="scientific">Bordetella ansorpii</name>
    <dbReference type="NCBI Taxonomy" id="288768"/>
    <lineage>
        <taxon>Bacteria</taxon>
        <taxon>Pseudomonadati</taxon>
        <taxon>Pseudomonadota</taxon>
        <taxon>Betaproteobacteria</taxon>
        <taxon>Burkholderiales</taxon>
        <taxon>Alcaligenaceae</taxon>
        <taxon>Bordetella</taxon>
    </lineage>
</organism>
<dbReference type="Gene3D" id="1.20.140.10">
    <property type="entry name" value="Butyryl-CoA Dehydrogenase, subunit A, domain 3"/>
    <property type="match status" value="1"/>
</dbReference>
<accession>A0A157M9Y4</accession>
<dbReference type="RefSeq" id="WP_066409832.1">
    <property type="nucleotide sequence ID" value="NZ_FKBS01000012.1"/>
</dbReference>
<dbReference type="InterPro" id="IPR006091">
    <property type="entry name" value="Acyl-CoA_Oxase/DH_mid-dom"/>
</dbReference>
<dbReference type="EMBL" id="FKBS01000012">
    <property type="protein sequence ID" value="SAI05887.1"/>
    <property type="molecule type" value="Genomic_DNA"/>
</dbReference>
<dbReference type="Gene3D" id="1.10.540.10">
    <property type="entry name" value="Acyl-CoA dehydrogenase/oxidase, N-terminal domain"/>
    <property type="match status" value="1"/>
</dbReference>
<dbReference type="InterPro" id="IPR036250">
    <property type="entry name" value="AcylCo_DH-like_C"/>
</dbReference>
<dbReference type="InterPro" id="IPR009100">
    <property type="entry name" value="AcylCoA_DH/oxidase_NM_dom_sf"/>
</dbReference>
<keyword evidence="4" id="KW-0274">FAD</keyword>
<feature type="domain" description="Acyl-CoA dehydrogenase/oxidase C-terminal" evidence="6">
    <location>
        <begin position="235"/>
        <end position="384"/>
    </location>
</feature>
<protein>
    <submittedName>
        <fullName evidence="9">Acyl-CoA dehydrogenase</fullName>
        <ecNumber evidence="9">1.3.8.1</ecNumber>
    </submittedName>
</protein>
<dbReference type="SUPFAM" id="SSF56645">
    <property type="entry name" value="Acyl-CoA dehydrogenase NM domain-like"/>
    <property type="match status" value="1"/>
</dbReference>
<comment type="cofactor">
    <cofactor evidence="1">
        <name>FAD</name>
        <dbReference type="ChEBI" id="CHEBI:57692"/>
    </cofactor>
</comment>
<dbReference type="InterPro" id="IPR046373">
    <property type="entry name" value="Acyl-CoA_Oxase/DH_mid-dom_sf"/>
</dbReference>
<evidence type="ECO:0000259" key="7">
    <source>
        <dbReference type="Pfam" id="PF02770"/>
    </source>
</evidence>
<evidence type="ECO:0000256" key="1">
    <source>
        <dbReference type="ARBA" id="ARBA00001974"/>
    </source>
</evidence>
<proteinExistence type="inferred from homology"/>
<dbReference type="EC" id="1.3.8.1" evidence="9"/>
<dbReference type="PANTHER" id="PTHR43884:SF12">
    <property type="entry name" value="ISOVALERYL-COA DEHYDROGENASE, MITOCHONDRIAL-RELATED"/>
    <property type="match status" value="1"/>
</dbReference>
<feature type="domain" description="Acyl-CoA oxidase/dehydrogenase middle" evidence="7">
    <location>
        <begin position="132"/>
        <end position="223"/>
    </location>
</feature>
<dbReference type="Pfam" id="PF00441">
    <property type="entry name" value="Acyl-CoA_dh_1"/>
    <property type="match status" value="1"/>
</dbReference>
<evidence type="ECO:0000259" key="6">
    <source>
        <dbReference type="Pfam" id="PF00441"/>
    </source>
</evidence>
<evidence type="ECO:0000256" key="3">
    <source>
        <dbReference type="ARBA" id="ARBA00022630"/>
    </source>
</evidence>
<keyword evidence="5 9" id="KW-0560">Oxidoreductase</keyword>
<dbReference type="PIRSF" id="PIRSF016578">
    <property type="entry name" value="HsaA"/>
    <property type="match status" value="1"/>
</dbReference>
<dbReference type="InterPro" id="IPR009075">
    <property type="entry name" value="AcylCo_DH/oxidase_C"/>
</dbReference>
<evidence type="ECO:0000313" key="10">
    <source>
        <dbReference type="Proteomes" id="UP000077037"/>
    </source>
</evidence>
<dbReference type="FunFam" id="1.20.140.10:FF:000001">
    <property type="entry name" value="Acyl-CoA dehydrogenase"/>
    <property type="match status" value="1"/>
</dbReference>
<evidence type="ECO:0000259" key="8">
    <source>
        <dbReference type="Pfam" id="PF02771"/>
    </source>
</evidence>
<comment type="similarity">
    <text evidence="2">Belongs to the acyl-CoA dehydrogenase family.</text>
</comment>
<dbReference type="Gene3D" id="2.40.110.10">
    <property type="entry name" value="Butyryl-CoA Dehydrogenase, subunit A, domain 2"/>
    <property type="match status" value="1"/>
</dbReference>
<dbReference type="PANTHER" id="PTHR43884">
    <property type="entry name" value="ACYL-COA DEHYDROGENASE"/>
    <property type="match status" value="1"/>
</dbReference>
<evidence type="ECO:0000256" key="5">
    <source>
        <dbReference type="ARBA" id="ARBA00023002"/>
    </source>
</evidence>
<sequence>MEQAQAPHGWSRMLWRDRVDAGFLDGLRDTVARHVLPDADAIDREDRYPVEAIKALARDGYTSLTLPVQWGGRGAGYARCAAVFEEASYASAAVGISLITILQAQNLLNAFGSDSLKAAVLPEFAQGLITSYALTEANHGSDIRKLDTKATRAGDGWVLRGRKSFITSAAASEAYIILAETGQGVSTFFVRRDMAGVSTHHGANASTFGLRNGPHLDLILDDVRLPSDHLVGIEGKGVRQAVTVLDFSRTMAAAISIGIARAAFDRALDFAARRVAFDSTVLQFQGIQWYFADMLAEIDAARLLVYDACGALDEHRDIARHASEAKLLASRVATRTAETAVQICGAYGVTENAPFGRYLRDAKAYEIAGGSSEILKNTIGKQLLKFAGAQFLACGAGEKQA</sequence>
<name>A0A157M9Y4_9BORD</name>
<dbReference type="AlphaFoldDB" id="A0A157M9Y4"/>
<dbReference type="Pfam" id="PF02770">
    <property type="entry name" value="Acyl-CoA_dh_M"/>
    <property type="match status" value="1"/>
</dbReference>
<gene>
    <name evidence="9" type="ORF">SAMEA1982600_01127</name>
</gene>
<reference evidence="9 10" key="1">
    <citation type="submission" date="2016-03" db="EMBL/GenBank/DDBJ databases">
        <authorList>
            <consortium name="Pathogen Informatics"/>
        </authorList>
    </citation>
    <scope>NUCLEOTIDE SEQUENCE [LARGE SCALE GENOMIC DNA]</scope>
    <source>
        <strain evidence="9 10">NCTC13364</strain>
    </source>
</reference>
<dbReference type="GO" id="GO:0050660">
    <property type="term" value="F:flavin adenine dinucleotide binding"/>
    <property type="evidence" value="ECO:0007669"/>
    <property type="project" value="InterPro"/>
</dbReference>
<dbReference type="Pfam" id="PF02771">
    <property type="entry name" value="Acyl-CoA_dh_N"/>
    <property type="match status" value="1"/>
</dbReference>
<feature type="domain" description="Acyl-CoA dehydrogenase/oxidase N-terminal" evidence="8">
    <location>
        <begin position="23"/>
        <end position="127"/>
    </location>
</feature>
<evidence type="ECO:0000313" key="9">
    <source>
        <dbReference type="EMBL" id="SAI05887.1"/>
    </source>
</evidence>
<evidence type="ECO:0000256" key="4">
    <source>
        <dbReference type="ARBA" id="ARBA00022827"/>
    </source>
</evidence>
<dbReference type="OrthoDB" id="7328575at2"/>
<dbReference type="Proteomes" id="UP000077037">
    <property type="component" value="Unassembled WGS sequence"/>
</dbReference>
<dbReference type="SUPFAM" id="SSF47203">
    <property type="entry name" value="Acyl-CoA dehydrogenase C-terminal domain-like"/>
    <property type="match status" value="1"/>
</dbReference>
<dbReference type="GO" id="GO:0016937">
    <property type="term" value="F:short-chain fatty acyl-CoA dehydrogenase activity"/>
    <property type="evidence" value="ECO:0007669"/>
    <property type="project" value="UniProtKB-EC"/>
</dbReference>
<dbReference type="InterPro" id="IPR013786">
    <property type="entry name" value="AcylCoA_DH/ox_N"/>
</dbReference>
<keyword evidence="3" id="KW-0285">Flavoprotein</keyword>
<dbReference type="InterPro" id="IPR037069">
    <property type="entry name" value="AcylCoA_DH/ox_N_sf"/>
</dbReference>